<dbReference type="GO" id="GO:0003729">
    <property type="term" value="F:mRNA binding"/>
    <property type="evidence" value="ECO:0007669"/>
    <property type="project" value="TreeGrafter"/>
</dbReference>
<organism evidence="2 3">
    <name type="scientific">Paragonimus westermani</name>
    <dbReference type="NCBI Taxonomy" id="34504"/>
    <lineage>
        <taxon>Eukaryota</taxon>
        <taxon>Metazoa</taxon>
        <taxon>Spiralia</taxon>
        <taxon>Lophotrochozoa</taxon>
        <taxon>Platyhelminthes</taxon>
        <taxon>Trematoda</taxon>
        <taxon>Digenea</taxon>
        <taxon>Plagiorchiida</taxon>
        <taxon>Troglotremata</taxon>
        <taxon>Troglotrematidae</taxon>
        <taxon>Paragonimus</taxon>
    </lineage>
</organism>
<accession>A0A8T0DTG8</accession>
<dbReference type="PANTHER" id="PTHR13612">
    <property type="entry name" value="ENHANCER OF MRNA-DECAPPING PROTEIN 3"/>
    <property type="match status" value="1"/>
</dbReference>
<dbReference type="EMBL" id="JTDF01001009">
    <property type="protein sequence ID" value="KAF8570636.1"/>
    <property type="molecule type" value="Genomic_DNA"/>
</dbReference>
<feature type="region of interest" description="Disordered" evidence="1">
    <location>
        <begin position="66"/>
        <end position="91"/>
    </location>
</feature>
<feature type="compositionally biased region" description="Acidic residues" evidence="1">
    <location>
        <begin position="573"/>
        <end position="589"/>
    </location>
</feature>
<evidence type="ECO:0008006" key="4">
    <source>
        <dbReference type="Google" id="ProtNLM"/>
    </source>
</evidence>
<keyword evidence="3" id="KW-1185">Reference proteome</keyword>
<dbReference type="GO" id="GO:0031087">
    <property type="term" value="P:deadenylation-independent decapping of nuclear-transcribed mRNA"/>
    <property type="evidence" value="ECO:0007669"/>
    <property type="project" value="TreeGrafter"/>
</dbReference>
<feature type="compositionally biased region" description="Polar residues" evidence="1">
    <location>
        <begin position="292"/>
        <end position="306"/>
    </location>
</feature>
<evidence type="ECO:0000256" key="1">
    <source>
        <dbReference type="SAM" id="MobiDB-lite"/>
    </source>
</evidence>
<dbReference type="Proteomes" id="UP000699462">
    <property type="component" value="Unassembled WGS sequence"/>
</dbReference>
<dbReference type="PANTHER" id="PTHR13612:SF0">
    <property type="entry name" value="ENHANCER OF MRNA-DECAPPING PROTEIN 3"/>
    <property type="match status" value="1"/>
</dbReference>
<dbReference type="InterPro" id="IPR036652">
    <property type="entry name" value="YjeF_N_dom_sf"/>
</dbReference>
<reference evidence="2 3" key="1">
    <citation type="submission" date="2019-07" db="EMBL/GenBank/DDBJ databases">
        <title>Annotation for the trematode Paragonimus westermani.</title>
        <authorList>
            <person name="Choi Y.-J."/>
        </authorList>
    </citation>
    <scope>NUCLEOTIDE SEQUENCE [LARGE SCALE GENOMIC DNA]</scope>
    <source>
        <strain evidence="2">180907_Pwestermani</strain>
    </source>
</reference>
<evidence type="ECO:0000313" key="3">
    <source>
        <dbReference type="Proteomes" id="UP000699462"/>
    </source>
</evidence>
<feature type="region of interest" description="Disordered" evidence="1">
    <location>
        <begin position="147"/>
        <end position="228"/>
    </location>
</feature>
<dbReference type="Gene3D" id="3.40.50.10260">
    <property type="entry name" value="YjeF N-terminal domain"/>
    <property type="match status" value="1"/>
</dbReference>
<dbReference type="OrthoDB" id="10030313at2759"/>
<name>A0A8T0DTG8_9TREM</name>
<sequence length="799" mass="87014">MQCQYVGFRVRITSSELGDVVGTVINVTEDKLELSNALINDQGSPVPTVAVESRFIQNLRILATGSGDSSDDITPKKDCNRSTNPNGGRAQRREMLRNIPNACCAYVCPESPPLIHRSMGYSTGSSCSPRQKGLSGLQRLDSALAGISISDKPSDRYTPKGYKTNTPVKRRSYSMSEATASSEVSGTESGESFHRDPNHHVRAHMHMTDSGGGRFHGPNGNSQFSRSGCPVSNRFGGCSGGGSVPNRTQPKALWDQIRVEDFMDEDFDFEKNLALFDKQAFCGVVDTRNGITSKQAASTQPVSSSKPLDEGPDGVGVPLIGTTRHSERTPVSKKKDYYDDCTMTTNTATLSSAKQRYDHSVPNYHPSSQPPIDATTNLTVCNCSNTICTAHPSHSLNMAFWYWYSPNGLRVPVLSVDDHSRMLHYLATGIDTHAQLLNANSASRLAQGLSWGRVLETAGRSLVDHITGQLRQSGSTPQRINQRPPARVLVLPDGPNLSGAFAVTLARLLATRGACVLLVAPKPNVQPDQMPDLQDGSLGSVYRTELDLATQLAPRPNPYGLEEDGQFESQDAEKEDDDDEDESVDDDEATTTGSEFVDLCNINSHSDVDSDLASRLTPDRLSNVTQDTLDYSPLNRMWISRMPGVKLLRRTTTVTKLPSNVRVDLVILGHRSENHEPDDRHPAHSQLVTWLRNHRALGRVMHLQPRCVSLVNDQYALRNASANCVVELGLPRLLPSPSQPDSLFHSASTTHLLVDVGLSRSLIRRLTGDLKLLPPYGLFDSGSVIGLRTAGGSTVGSTP</sequence>
<dbReference type="GO" id="GO:0033962">
    <property type="term" value="P:P-body assembly"/>
    <property type="evidence" value="ECO:0007669"/>
    <property type="project" value="TreeGrafter"/>
</dbReference>
<evidence type="ECO:0000313" key="2">
    <source>
        <dbReference type="EMBL" id="KAF8570636.1"/>
    </source>
</evidence>
<dbReference type="AlphaFoldDB" id="A0A8T0DTG8"/>
<feature type="compositionally biased region" description="Low complexity" evidence="1">
    <location>
        <begin position="176"/>
        <end position="190"/>
    </location>
</feature>
<feature type="region of interest" description="Disordered" evidence="1">
    <location>
        <begin position="292"/>
        <end position="328"/>
    </location>
</feature>
<feature type="region of interest" description="Disordered" evidence="1">
    <location>
        <begin position="551"/>
        <end position="598"/>
    </location>
</feature>
<dbReference type="GO" id="GO:0000932">
    <property type="term" value="C:P-body"/>
    <property type="evidence" value="ECO:0007669"/>
    <property type="project" value="TreeGrafter"/>
</dbReference>
<comment type="caution">
    <text evidence="2">The sequence shown here is derived from an EMBL/GenBank/DDBJ whole genome shotgun (WGS) entry which is preliminary data.</text>
</comment>
<proteinExistence type="predicted"/>
<gene>
    <name evidence="2" type="ORF">P879_03352</name>
</gene>
<protein>
    <recommendedName>
        <fullName evidence="4">DFDF domain-containing protein</fullName>
    </recommendedName>
</protein>